<reference evidence="2" key="3">
    <citation type="submission" date="2017-10" db="EMBL/GenBank/DDBJ databases">
        <title>Bioaugmenting a lab-scale membrane bioreactor with Sphingobium fuliginis OMI to degrade 4-tert-butylphenol.</title>
        <authorList>
            <person name="Takada K."/>
            <person name="Shiba T."/>
            <person name="Soda S."/>
            <person name="Inoue D."/>
            <person name="Miyake M."/>
            <person name="Eguchi M."/>
            <person name="Ike M."/>
        </authorList>
    </citation>
    <scope>NUCLEOTIDE SEQUENCE</scope>
    <source>
        <strain evidence="2">OMI</strain>
    </source>
</reference>
<dbReference type="KEGG" id="sbar:H5V43_15195"/>
<evidence type="ECO:0000259" key="1">
    <source>
        <dbReference type="Pfam" id="PF02900"/>
    </source>
</evidence>
<keyword evidence="2" id="KW-0223">Dioxygenase</keyword>
<accession>A0A292ZAG8</accession>
<dbReference type="GO" id="GO:0008198">
    <property type="term" value="F:ferrous iron binding"/>
    <property type="evidence" value="ECO:0007669"/>
    <property type="project" value="InterPro"/>
</dbReference>
<organism evidence="2 4">
    <name type="scientific">Sphingobium fuliginis (strain ATCC 27551)</name>
    <dbReference type="NCBI Taxonomy" id="336203"/>
    <lineage>
        <taxon>Bacteria</taxon>
        <taxon>Pseudomonadati</taxon>
        <taxon>Pseudomonadota</taxon>
        <taxon>Alphaproteobacteria</taxon>
        <taxon>Sphingomonadales</taxon>
        <taxon>Sphingomonadaceae</taxon>
        <taxon>Sphingobium</taxon>
    </lineage>
</organism>
<reference evidence="3" key="6">
    <citation type="journal article" date="2021" name="Microbiol. Resour. Announc.">
        <title>Complete Genome Sequence of Sphingobium barthaii KK22, a High-Molecular-Weight Polycyclic Aromatic Hydrocarbon-Degrading Soil Bacterium.</title>
        <authorList>
            <person name="Mori J.F."/>
            <person name="Kanaly R.A."/>
        </authorList>
    </citation>
    <scope>NUCLEOTIDE SEQUENCE</scope>
    <source>
        <strain evidence="3">KK22</strain>
    </source>
</reference>
<reference evidence="5" key="5">
    <citation type="submission" date="2020-08" db="EMBL/GenBank/DDBJ databases">
        <title>Complete genome sequence of Sphingobium barthaii strain KK22, a high-molecular-weight polycyclic aromatic hydrocarbon-degrading soil bacterium.</title>
        <authorList>
            <person name="Mori J.F."/>
            <person name="Kanaly R.A."/>
        </authorList>
    </citation>
    <scope>NUCLEOTIDE SEQUENCE [LARGE SCALE GENOMIC DNA]</scope>
    <source>
        <strain evidence="5">KK22</strain>
    </source>
</reference>
<dbReference type="EMBL" id="CP060035">
    <property type="protein sequence ID" value="QOT71406.1"/>
    <property type="molecule type" value="Genomic_DNA"/>
</dbReference>
<keyword evidence="2" id="KW-0560">Oxidoreductase</keyword>
<dbReference type="Proteomes" id="UP000221538">
    <property type="component" value="Unassembled WGS sequence"/>
</dbReference>
<reference evidence="2" key="4">
    <citation type="submission" date="2017-10" db="EMBL/GenBank/DDBJ databases">
        <authorList>
            <person name="Banno H."/>
            <person name="Chua N.-H."/>
        </authorList>
    </citation>
    <scope>NUCLEOTIDE SEQUENCE</scope>
    <source>
        <strain evidence="2">OMI</strain>
    </source>
</reference>
<dbReference type="Gene3D" id="3.40.830.10">
    <property type="entry name" value="LigB-like"/>
    <property type="match status" value="1"/>
</dbReference>
<sequence length="270" mass="28520">MPVVSAFLMPGNPLPFLRQDNPPWAPLATAAKAAGEALRASRPDVLLIYSTQWFAVLDELWQARPHSTGVHVDENWYDYGDLQMDLRADVSLAQACVAGANAAGHRSKAVDYEGFPIDSGTIVANAFLNPGGTIPTVVAANNLYHDFATTEALGRVAAEQADLQGKRAAVIAVGGLSAGYFDKDIDIAEDRIVDEQSDAANRALLAAMEQGGADRLRAGLDDFAAAAKTDMGMKHLAWLLGGVGDFKNAHVHGYGPTYGAGAAVVEFKLA</sequence>
<dbReference type="Pfam" id="PF02900">
    <property type="entry name" value="LigB"/>
    <property type="match status" value="1"/>
</dbReference>
<name>A0A292ZAG8_SPHSA</name>
<evidence type="ECO:0000313" key="4">
    <source>
        <dbReference type="Proteomes" id="UP000221538"/>
    </source>
</evidence>
<dbReference type="Proteomes" id="UP000593663">
    <property type="component" value="Chromosome 1"/>
</dbReference>
<evidence type="ECO:0000313" key="3">
    <source>
        <dbReference type="EMBL" id="QOT71406.1"/>
    </source>
</evidence>
<dbReference type="GO" id="GO:0016702">
    <property type="term" value="F:oxidoreductase activity, acting on single donors with incorporation of molecular oxygen, incorporation of two atoms of oxygen"/>
    <property type="evidence" value="ECO:0007669"/>
    <property type="project" value="UniProtKB-ARBA"/>
</dbReference>
<protein>
    <submittedName>
        <fullName evidence="2">2-aminophenol-1,6-dioxygenase, alpha subunit</fullName>
    </submittedName>
    <submittedName>
        <fullName evidence="3">tRNA U-34 5-methylaminomethyl-2-thiouridine biosynthesis protein</fullName>
    </submittedName>
</protein>
<reference evidence="2 4" key="1">
    <citation type="journal article" date="2013" name="Biodegradation">
        <title>Occurrence of 4-tert-butylphenol (4-t-BP) biodegradation in an aquatic sample caused by the presence of Spirodela polyrrhiza and isolation of a 4-t-BP-utilizing bacterium.</title>
        <authorList>
            <person name="Ogata Y."/>
            <person name="Toyama T."/>
            <person name="Yu N."/>
            <person name="Wang X."/>
            <person name="Sei K."/>
            <person name="Ike M."/>
        </authorList>
    </citation>
    <scope>NUCLEOTIDE SEQUENCE [LARGE SCALE GENOMIC DNA]</scope>
    <source>
        <strain evidence="2 4">OMI</strain>
    </source>
</reference>
<dbReference type="InterPro" id="IPR004183">
    <property type="entry name" value="Xdiol_dOase_suB"/>
</dbReference>
<dbReference type="RefSeq" id="WP_037482920.1">
    <property type="nucleotide sequence ID" value="NZ_BATN01000051.1"/>
</dbReference>
<evidence type="ECO:0000313" key="5">
    <source>
        <dbReference type="Proteomes" id="UP000593663"/>
    </source>
</evidence>
<gene>
    <name evidence="3" type="ORF">H5V43_15195</name>
    <name evidence="2" type="ORF">SFOMI_0364</name>
</gene>
<dbReference type="SUPFAM" id="SSF53213">
    <property type="entry name" value="LigB-like"/>
    <property type="match status" value="1"/>
</dbReference>
<feature type="domain" description="Extradiol ring-cleavage dioxygenase class III enzyme subunit B" evidence="1">
    <location>
        <begin position="19"/>
        <end position="261"/>
    </location>
</feature>
<dbReference type="AlphaFoldDB" id="A0A292ZAG8"/>
<proteinExistence type="predicted"/>
<evidence type="ECO:0000313" key="2">
    <source>
        <dbReference type="EMBL" id="GAY19843.1"/>
    </source>
</evidence>
<dbReference type="EMBL" id="BEWI01000030">
    <property type="protein sequence ID" value="GAY19843.1"/>
    <property type="molecule type" value="Genomic_DNA"/>
</dbReference>
<reference evidence="2 4" key="2">
    <citation type="journal article" date="2013" name="Environ. Sci. Technol.">
        <title>The 4-tert-butylphenol-utilizing bacterium Sphingobium fuliginis OMI can degrade bisphenols via phenolic ring hydroxylation and meta-cleavage pathway.</title>
        <authorList>
            <person name="Ogata Y."/>
            <person name="Goda S."/>
            <person name="Toyama T."/>
            <person name="Sei K."/>
            <person name="Ike M."/>
        </authorList>
    </citation>
    <scope>NUCLEOTIDE SEQUENCE [LARGE SCALE GENOMIC DNA]</scope>
    <source>
        <strain evidence="2 4">OMI</strain>
    </source>
</reference>